<gene>
    <name evidence="3" type="ORF">QBC40DRAFT_224891</name>
</gene>
<proteinExistence type="predicted"/>
<evidence type="ECO:0000256" key="2">
    <source>
        <dbReference type="SAM" id="Phobius"/>
    </source>
</evidence>
<evidence type="ECO:0000256" key="1">
    <source>
        <dbReference type="SAM" id="MobiDB-lite"/>
    </source>
</evidence>
<accession>A0AAN6XHC6</accession>
<dbReference type="Proteomes" id="UP001303160">
    <property type="component" value="Unassembled WGS sequence"/>
</dbReference>
<keyword evidence="2" id="KW-0812">Transmembrane</keyword>
<reference evidence="3" key="1">
    <citation type="journal article" date="2023" name="Mol. Phylogenet. Evol.">
        <title>Genome-scale phylogeny and comparative genomics of the fungal order Sordariales.</title>
        <authorList>
            <person name="Hensen N."/>
            <person name="Bonometti L."/>
            <person name="Westerberg I."/>
            <person name="Brannstrom I.O."/>
            <person name="Guillou S."/>
            <person name="Cros-Aarteil S."/>
            <person name="Calhoun S."/>
            <person name="Haridas S."/>
            <person name="Kuo A."/>
            <person name="Mondo S."/>
            <person name="Pangilinan J."/>
            <person name="Riley R."/>
            <person name="LaButti K."/>
            <person name="Andreopoulos B."/>
            <person name="Lipzen A."/>
            <person name="Chen C."/>
            <person name="Yan M."/>
            <person name="Daum C."/>
            <person name="Ng V."/>
            <person name="Clum A."/>
            <person name="Steindorff A."/>
            <person name="Ohm R.A."/>
            <person name="Martin F."/>
            <person name="Silar P."/>
            <person name="Natvig D.O."/>
            <person name="Lalanne C."/>
            <person name="Gautier V."/>
            <person name="Ament-Velasquez S.L."/>
            <person name="Kruys A."/>
            <person name="Hutchinson M.I."/>
            <person name="Powell A.J."/>
            <person name="Barry K."/>
            <person name="Miller A.N."/>
            <person name="Grigoriev I.V."/>
            <person name="Debuchy R."/>
            <person name="Gladieux P."/>
            <person name="Hiltunen Thoren M."/>
            <person name="Johannesson H."/>
        </authorList>
    </citation>
    <scope>NUCLEOTIDE SEQUENCE</scope>
    <source>
        <strain evidence="3">CBS 315.58</strain>
    </source>
</reference>
<evidence type="ECO:0000313" key="3">
    <source>
        <dbReference type="EMBL" id="KAK4200763.1"/>
    </source>
</evidence>
<feature type="compositionally biased region" description="Low complexity" evidence="1">
    <location>
        <begin position="496"/>
        <end position="507"/>
    </location>
</feature>
<evidence type="ECO:0000313" key="4">
    <source>
        <dbReference type="Proteomes" id="UP001303160"/>
    </source>
</evidence>
<keyword evidence="4" id="KW-1185">Reference proteome</keyword>
<organism evidence="3 4">
    <name type="scientific">Triangularia verruculosa</name>
    <dbReference type="NCBI Taxonomy" id="2587418"/>
    <lineage>
        <taxon>Eukaryota</taxon>
        <taxon>Fungi</taxon>
        <taxon>Dikarya</taxon>
        <taxon>Ascomycota</taxon>
        <taxon>Pezizomycotina</taxon>
        <taxon>Sordariomycetes</taxon>
        <taxon>Sordariomycetidae</taxon>
        <taxon>Sordariales</taxon>
        <taxon>Podosporaceae</taxon>
        <taxon>Triangularia</taxon>
    </lineage>
</organism>
<reference evidence="3" key="2">
    <citation type="submission" date="2023-05" db="EMBL/GenBank/DDBJ databases">
        <authorList>
            <consortium name="Lawrence Berkeley National Laboratory"/>
            <person name="Steindorff A."/>
            <person name="Hensen N."/>
            <person name="Bonometti L."/>
            <person name="Westerberg I."/>
            <person name="Brannstrom I.O."/>
            <person name="Guillou S."/>
            <person name="Cros-Aarteil S."/>
            <person name="Calhoun S."/>
            <person name="Haridas S."/>
            <person name="Kuo A."/>
            <person name="Mondo S."/>
            <person name="Pangilinan J."/>
            <person name="Riley R."/>
            <person name="Labutti K."/>
            <person name="Andreopoulos B."/>
            <person name="Lipzen A."/>
            <person name="Chen C."/>
            <person name="Yanf M."/>
            <person name="Daum C."/>
            <person name="Ng V."/>
            <person name="Clum A."/>
            <person name="Ohm R."/>
            <person name="Martin F."/>
            <person name="Silar P."/>
            <person name="Natvig D."/>
            <person name="Lalanne C."/>
            <person name="Gautier V."/>
            <person name="Ament-Velasquez S.L."/>
            <person name="Kruys A."/>
            <person name="Hutchinson M.I."/>
            <person name="Powell A.J."/>
            <person name="Barry K."/>
            <person name="Miller A.N."/>
            <person name="Grigoriev I.V."/>
            <person name="Debuchy R."/>
            <person name="Gladieux P."/>
            <person name="Thoren M.H."/>
            <person name="Johannesson H."/>
        </authorList>
    </citation>
    <scope>NUCLEOTIDE SEQUENCE</scope>
    <source>
        <strain evidence="3">CBS 315.58</strain>
    </source>
</reference>
<protein>
    <submittedName>
        <fullName evidence="3">Uncharacterized protein</fullName>
    </submittedName>
</protein>
<name>A0AAN6XHC6_9PEZI</name>
<dbReference type="EMBL" id="MU863915">
    <property type="protein sequence ID" value="KAK4200763.1"/>
    <property type="molecule type" value="Genomic_DNA"/>
</dbReference>
<feature type="region of interest" description="Disordered" evidence="1">
    <location>
        <begin position="478"/>
        <end position="507"/>
    </location>
</feature>
<sequence length="574" mass="64204">MDQTNTSNVDIVLSPTTGLGSFKYTRSAPLSPTTINSSAGSYSTVLASTLQNGKYKLNSEFRIPNDADWDQWSSEWFKNAVFRHDLLKAPTDNTLSGFHILIPCQPIPFGTSKALPQRDHLRLPFSQSNWGKIVGQFHLHDSIRQVIKTQRCYAGFATKNLTQGGNVHMIDWFTGMAAPKRQNESFSMSAVHFTSCNLSFAVVYNCSAAQKKSIGEFLEQSLELGSHQLLMPCLFAELQLKRIRDTTKEMKALCNRVNYQLIPDKDTSTKAPVPTLPTFSFAANEAIRKTTVKLEVALEQVRAAKGQLQKIVRHAEHCKDTERDEGKKEGARRFELRLEEIDLEFQESITILECCSALLGKTAELYRAENARKETRHALEQAEMSKFMAFIAMAYLPLTAVSTIFATPVFKFENNWIDYKGQRPAESNSSAESGVSTADPKMDVLSVYFWIYLGLGIIFTAITFGFYKYKSDELKRQDREDMQNEKSTNPAPPQATTTFRRGSTGRTSAASIQAFAPADSSKPRSLIERFVPPSWLSSLMAKKPKKVVHPNQYSMAPVVRAGPLSSSQVPNNVP</sequence>
<dbReference type="AlphaFoldDB" id="A0AAN6XHC6"/>
<keyword evidence="2" id="KW-1133">Transmembrane helix</keyword>
<feature type="transmembrane region" description="Helical" evidence="2">
    <location>
        <begin position="447"/>
        <end position="467"/>
    </location>
</feature>
<feature type="transmembrane region" description="Helical" evidence="2">
    <location>
        <begin position="387"/>
        <end position="410"/>
    </location>
</feature>
<keyword evidence="2" id="KW-0472">Membrane</keyword>
<comment type="caution">
    <text evidence="3">The sequence shown here is derived from an EMBL/GenBank/DDBJ whole genome shotgun (WGS) entry which is preliminary data.</text>
</comment>